<dbReference type="EMBL" id="QVFU01000012">
    <property type="protein sequence ID" value="RFS45996.1"/>
    <property type="molecule type" value="Genomic_DNA"/>
</dbReference>
<dbReference type="RefSeq" id="WP_117228428.1">
    <property type="nucleotide sequence ID" value="NZ_CP061725.1"/>
</dbReference>
<evidence type="ECO:0000313" key="3">
    <source>
        <dbReference type="Proteomes" id="UP000262621"/>
    </source>
</evidence>
<accession>A0A372FZP5</accession>
<feature type="compositionally biased region" description="Low complexity" evidence="1">
    <location>
        <begin position="165"/>
        <end position="181"/>
    </location>
</feature>
<dbReference type="OrthoDB" id="4280289at2"/>
<protein>
    <submittedName>
        <fullName evidence="2">Uncharacterized protein</fullName>
    </submittedName>
</protein>
<evidence type="ECO:0000256" key="1">
    <source>
        <dbReference type="SAM" id="MobiDB-lite"/>
    </source>
</evidence>
<dbReference type="Proteomes" id="UP000262621">
    <property type="component" value="Unassembled WGS sequence"/>
</dbReference>
<organism evidence="2 3">
    <name type="scientific">Micromonospora craniellae</name>
    <dbReference type="NCBI Taxonomy" id="2294034"/>
    <lineage>
        <taxon>Bacteria</taxon>
        <taxon>Bacillati</taxon>
        <taxon>Actinomycetota</taxon>
        <taxon>Actinomycetes</taxon>
        <taxon>Micromonosporales</taxon>
        <taxon>Micromonosporaceae</taxon>
        <taxon>Micromonospora</taxon>
    </lineage>
</organism>
<gene>
    <name evidence="2" type="ORF">D0Q02_14150</name>
</gene>
<sequence length="194" mass="21389">MRRLANAKYLYLRETYADFTKRRNRGVGSIARLARDEWLGRAAGPAGAAPHAMVQQLLNQSDRHLWAVLSNGQRLRLLRDSTSLVGSSYVEFDLQSIFEGELFADFVLLFRMAHATRLKPQDEAVGPPSCLLEQWRAYGAKQGERLSPGCVAASRPRWRSSACCRATRPATSRRTPGTSATRGRRSGGIPGGGS</sequence>
<dbReference type="AlphaFoldDB" id="A0A372FZP5"/>
<feature type="region of interest" description="Disordered" evidence="1">
    <location>
        <begin position="158"/>
        <end position="194"/>
    </location>
</feature>
<evidence type="ECO:0000313" key="2">
    <source>
        <dbReference type="EMBL" id="RFS45996.1"/>
    </source>
</evidence>
<comment type="caution">
    <text evidence="2">The sequence shown here is derived from an EMBL/GenBank/DDBJ whole genome shotgun (WGS) entry which is preliminary data.</text>
</comment>
<proteinExistence type="predicted"/>
<reference evidence="2 3" key="1">
    <citation type="submission" date="2018-08" db="EMBL/GenBank/DDBJ databases">
        <title>Verrucosispora craniellae sp. nov., isolated from a marine sponge in the South China Sea.</title>
        <authorList>
            <person name="Li L."/>
            <person name="Lin H.W."/>
        </authorList>
    </citation>
    <scope>NUCLEOTIDE SEQUENCE [LARGE SCALE GENOMIC DNA]</scope>
    <source>
        <strain evidence="2 3">LHW63014</strain>
    </source>
</reference>
<name>A0A372FZP5_9ACTN</name>
<keyword evidence="3" id="KW-1185">Reference proteome</keyword>